<feature type="binding site" evidence="6">
    <location>
        <position position="141"/>
    </location>
    <ligand>
        <name>S-adenosyl-L-methionine</name>
        <dbReference type="ChEBI" id="CHEBI:59789"/>
    </ligand>
</feature>
<dbReference type="Gene3D" id="3.40.50.150">
    <property type="entry name" value="Vaccinia Virus protein VP39"/>
    <property type="match status" value="1"/>
</dbReference>
<feature type="binding site" evidence="6">
    <location>
        <begin position="126"/>
        <end position="127"/>
    </location>
    <ligand>
        <name>S-adenosyl-L-methionine</name>
        <dbReference type="ChEBI" id="CHEBI:59789"/>
    </ligand>
</feature>
<organism evidence="7 8">
    <name type="scientific">Methylococcus capsulatus</name>
    <dbReference type="NCBI Taxonomy" id="414"/>
    <lineage>
        <taxon>Bacteria</taxon>
        <taxon>Pseudomonadati</taxon>
        <taxon>Pseudomonadota</taxon>
        <taxon>Gammaproteobacteria</taxon>
        <taxon>Methylococcales</taxon>
        <taxon>Methylococcaceae</taxon>
        <taxon>Methylococcus</taxon>
    </lineage>
</organism>
<evidence type="ECO:0000256" key="2">
    <source>
        <dbReference type="ARBA" id="ARBA00022552"/>
    </source>
</evidence>
<dbReference type="InterPro" id="IPR029063">
    <property type="entry name" value="SAM-dependent_MTases_sf"/>
</dbReference>
<gene>
    <name evidence="6 7" type="primary">rsmG</name>
    <name evidence="7" type="ORF">MCNOR_1376</name>
</gene>
<comment type="subcellular location">
    <subcellularLocation>
        <location evidence="6">Cytoplasm</location>
    </subcellularLocation>
</comment>
<dbReference type="AlphaFoldDB" id="A0AA35UPP8"/>
<evidence type="ECO:0000256" key="6">
    <source>
        <dbReference type="HAMAP-Rule" id="MF_00074"/>
    </source>
</evidence>
<sequence>MSPNAMLERGLSELGSDAGGDQRERLLRFLELLRKWNRVYSLTAIEDPCEGVRLHLLDSLSIASFLHGRRVLDVGTGPGLPGIPLAIVQPERRFVLLDCNAKKIRFVRQAVIELGLANVVPVQARIESFTDAEGFDCVLARAYASLAEIWTDAAPLLRTGGTVLALKGRRPEAELGDLPAGVAVGIHRLRVPGVEAERHLAELKPTGQDS</sequence>
<dbReference type="NCBIfam" id="TIGR00138">
    <property type="entry name" value="rsmG_gidB"/>
    <property type="match status" value="1"/>
</dbReference>
<name>A0AA35UPP8_METCP</name>
<comment type="function">
    <text evidence="6">Specifically methylates the N7 position of guanine in position 527 of 16S rRNA.</text>
</comment>
<keyword evidence="1 6" id="KW-0963">Cytoplasm</keyword>
<dbReference type="InterPro" id="IPR003682">
    <property type="entry name" value="rRNA_ssu_MeTfrase_G"/>
</dbReference>
<keyword evidence="2 6" id="KW-0698">rRNA processing</keyword>
<dbReference type="PANTHER" id="PTHR31760">
    <property type="entry name" value="S-ADENOSYL-L-METHIONINE-DEPENDENT METHYLTRANSFERASES SUPERFAMILY PROTEIN"/>
    <property type="match status" value="1"/>
</dbReference>
<protein>
    <recommendedName>
        <fullName evidence="6">Ribosomal RNA small subunit methyltransferase G</fullName>
        <ecNumber evidence="6">2.1.1.170</ecNumber>
    </recommendedName>
    <alternativeName>
        <fullName evidence="6">16S rRNA 7-methylguanosine methyltransferase</fullName>
        <shortName evidence="6">16S rRNA m7G methyltransferase</shortName>
    </alternativeName>
</protein>
<dbReference type="GO" id="GO:0070043">
    <property type="term" value="F:rRNA (guanine-N7-)-methyltransferase activity"/>
    <property type="evidence" value="ECO:0007669"/>
    <property type="project" value="UniProtKB-UniRule"/>
</dbReference>
<dbReference type="PIRSF" id="PIRSF003078">
    <property type="entry name" value="GidB"/>
    <property type="match status" value="1"/>
</dbReference>
<dbReference type="GeneID" id="88222355"/>
<feature type="binding site" evidence="6">
    <location>
        <position position="75"/>
    </location>
    <ligand>
        <name>S-adenosyl-L-methionine</name>
        <dbReference type="ChEBI" id="CHEBI:59789"/>
    </ligand>
</feature>
<evidence type="ECO:0000256" key="5">
    <source>
        <dbReference type="ARBA" id="ARBA00022691"/>
    </source>
</evidence>
<keyword evidence="5 6" id="KW-0949">S-adenosyl-L-methionine</keyword>
<dbReference type="EMBL" id="OX458332">
    <property type="protein sequence ID" value="CAI8790425.1"/>
    <property type="molecule type" value="Genomic_DNA"/>
</dbReference>
<dbReference type="Proteomes" id="UP001158598">
    <property type="component" value="Chromosome"/>
</dbReference>
<evidence type="ECO:0000313" key="8">
    <source>
        <dbReference type="Proteomes" id="UP001158598"/>
    </source>
</evidence>
<evidence type="ECO:0000313" key="7">
    <source>
        <dbReference type="EMBL" id="CAI8790425.1"/>
    </source>
</evidence>
<evidence type="ECO:0000256" key="1">
    <source>
        <dbReference type="ARBA" id="ARBA00022490"/>
    </source>
</evidence>
<dbReference type="SUPFAM" id="SSF53335">
    <property type="entry name" value="S-adenosyl-L-methionine-dependent methyltransferases"/>
    <property type="match status" value="1"/>
</dbReference>
<dbReference type="CDD" id="cd02440">
    <property type="entry name" value="AdoMet_MTases"/>
    <property type="match status" value="1"/>
</dbReference>
<evidence type="ECO:0000256" key="3">
    <source>
        <dbReference type="ARBA" id="ARBA00022603"/>
    </source>
</evidence>
<dbReference type="RefSeq" id="WP_228370237.1">
    <property type="nucleotide sequence ID" value="NZ_CP079096.1"/>
</dbReference>
<feature type="binding site" evidence="6">
    <location>
        <position position="80"/>
    </location>
    <ligand>
        <name>S-adenosyl-L-methionine</name>
        <dbReference type="ChEBI" id="CHEBI:59789"/>
    </ligand>
</feature>
<reference evidence="7" key="1">
    <citation type="submission" date="2023-03" db="EMBL/GenBank/DDBJ databases">
        <authorList>
            <person name="Pearce D."/>
        </authorList>
    </citation>
    <scope>NUCLEOTIDE SEQUENCE</scope>
    <source>
        <strain evidence="7">Mc</strain>
    </source>
</reference>
<keyword evidence="3 6" id="KW-0489">Methyltransferase</keyword>
<keyword evidence="4 6" id="KW-0808">Transferase</keyword>
<dbReference type="HAMAP" id="MF_00074">
    <property type="entry name" value="16SrRNA_methyltr_G"/>
    <property type="match status" value="1"/>
</dbReference>
<comment type="catalytic activity">
    <reaction evidence="6">
        <text>guanosine(527) in 16S rRNA + S-adenosyl-L-methionine = N(7)-methylguanosine(527) in 16S rRNA + S-adenosyl-L-homocysteine</text>
        <dbReference type="Rhea" id="RHEA:42732"/>
        <dbReference type="Rhea" id="RHEA-COMP:10209"/>
        <dbReference type="Rhea" id="RHEA-COMP:10210"/>
        <dbReference type="ChEBI" id="CHEBI:57856"/>
        <dbReference type="ChEBI" id="CHEBI:59789"/>
        <dbReference type="ChEBI" id="CHEBI:74269"/>
        <dbReference type="ChEBI" id="CHEBI:74480"/>
        <dbReference type="EC" id="2.1.1.170"/>
    </reaction>
</comment>
<dbReference type="GO" id="GO:0005829">
    <property type="term" value="C:cytosol"/>
    <property type="evidence" value="ECO:0007669"/>
    <property type="project" value="TreeGrafter"/>
</dbReference>
<comment type="caution">
    <text evidence="6">Lacks conserved residue(s) required for the propagation of feature annotation.</text>
</comment>
<evidence type="ECO:0000256" key="4">
    <source>
        <dbReference type="ARBA" id="ARBA00022679"/>
    </source>
</evidence>
<comment type="similarity">
    <text evidence="6">Belongs to the methyltransferase superfamily. RNA methyltransferase RsmG family.</text>
</comment>
<dbReference type="PANTHER" id="PTHR31760:SF0">
    <property type="entry name" value="S-ADENOSYL-L-METHIONINE-DEPENDENT METHYLTRANSFERASES SUPERFAMILY PROTEIN"/>
    <property type="match status" value="1"/>
</dbReference>
<dbReference type="EC" id="2.1.1.170" evidence="6"/>
<accession>A0AA35UPP8</accession>
<proteinExistence type="inferred from homology"/>
<dbReference type="Pfam" id="PF02527">
    <property type="entry name" value="GidB"/>
    <property type="match status" value="1"/>
</dbReference>